<dbReference type="RefSeq" id="WP_289784579.1">
    <property type="nucleotide sequence ID" value="NZ_JAUDJE010000003.1"/>
</dbReference>
<keyword evidence="8" id="KW-1185">Reference proteome</keyword>
<accession>A0ABT7VZW0</accession>
<evidence type="ECO:0000256" key="1">
    <source>
        <dbReference type="ARBA" id="ARBA00001947"/>
    </source>
</evidence>
<evidence type="ECO:0000259" key="6">
    <source>
        <dbReference type="SMART" id="SM00849"/>
    </source>
</evidence>
<evidence type="ECO:0000313" key="8">
    <source>
        <dbReference type="Proteomes" id="UP001175604"/>
    </source>
</evidence>
<proteinExistence type="inferred from homology"/>
<organism evidence="7 8">
    <name type="scientific">Bordetella petrii</name>
    <dbReference type="NCBI Taxonomy" id="94624"/>
    <lineage>
        <taxon>Bacteria</taxon>
        <taxon>Pseudomonadati</taxon>
        <taxon>Pseudomonadota</taxon>
        <taxon>Betaproteobacteria</taxon>
        <taxon>Burkholderiales</taxon>
        <taxon>Alcaligenaceae</taxon>
        <taxon>Bordetella</taxon>
    </lineage>
</organism>
<dbReference type="EMBL" id="JAUDJE010000003">
    <property type="protein sequence ID" value="MDM9558481.1"/>
    <property type="molecule type" value="Genomic_DNA"/>
</dbReference>
<comment type="cofactor">
    <cofactor evidence="1">
        <name>Zn(2+)</name>
        <dbReference type="ChEBI" id="CHEBI:29105"/>
    </cofactor>
</comment>
<dbReference type="SMART" id="SM00849">
    <property type="entry name" value="Lactamase_B"/>
    <property type="match status" value="1"/>
</dbReference>
<keyword evidence="4" id="KW-0378">Hydrolase</keyword>
<reference evidence="7" key="1">
    <citation type="submission" date="2023-06" db="EMBL/GenBank/DDBJ databases">
        <title>full genome analysis of Phenantherene degrader P3.</title>
        <authorList>
            <person name="Akbar A."/>
            <person name="Rahmeh R."/>
            <person name="Kishk M."/>
        </authorList>
    </citation>
    <scope>NUCLEOTIDE SEQUENCE</scope>
    <source>
        <strain evidence="7">P3</strain>
    </source>
</reference>
<keyword evidence="5" id="KW-0862">Zinc</keyword>
<gene>
    <name evidence="7" type="ORF">QUC21_05530</name>
</gene>
<comment type="caution">
    <text evidence="7">The sequence shown here is derived from an EMBL/GenBank/DDBJ whole genome shotgun (WGS) entry which is preliminary data.</text>
</comment>
<dbReference type="PANTHER" id="PTHR42978">
    <property type="entry name" value="QUORUM-QUENCHING LACTONASE YTNP-RELATED-RELATED"/>
    <property type="match status" value="1"/>
</dbReference>
<sequence>MAVIHTAGELPAYEVYALKYATRAARRAANFVGGDPHDAPMPLDYYVWLVRHQDRLVLVDTGFVQDMADKRHRTLLRTPVQALALMGIEAADVRDIVITHMHNDHVGTFDAWPNARFHLQDAEMDYATGRHMACEAHSRPYEPDHVAGLIRLAYGGRVTFHDGDGDIAPGISVHRVGGHTAGMQVVRVHTARGWVVLASDASHFYEHIRARRCFTLVFHFGDVFQGYARIEALAQSPDHIIPGHDPLVLEKYPPARRELAGIVARLDVPPAEP</sequence>
<dbReference type="InterPro" id="IPR051013">
    <property type="entry name" value="MBL_superfamily_lactonases"/>
</dbReference>
<evidence type="ECO:0000256" key="4">
    <source>
        <dbReference type="ARBA" id="ARBA00022801"/>
    </source>
</evidence>
<dbReference type="InterPro" id="IPR001279">
    <property type="entry name" value="Metallo-B-lactamas"/>
</dbReference>
<keyword evidence="3" id="KW-0479">Metal-binding</keyword>
<dbReference type="CDD" id="cd07729">
    <property type="entry name" value="AHL_lactonase_MBL-fold"/>
    <property type="match status" value="1"/>
</dbReference>
<dbReference type="PANTHER" id="PTHR42978:SF7">
    <property type="entry name" value="METALLO-HYDROLASE RV2300C-RELATED"/>
    <property type="match status" value="1"/>
</dbReference>
<evidence type="ECO:0000313" key="7">
    <source>
        <dbReference type="EMBL" id="MDM9558481.1"/>
    </source>
</evidence>
<dbReference type="InterPro" id="IPR036866">
    <property type="entry name" value="RibonucZ/Hydroxyglut_hydro"/>
</dbReference>
<protein>
    <submittedName>
        <fullName evidence="7">N-acyl homoserine lactonase family protein</fullName>
    </submittedName>
</protein>
<evidence type="ECO:0000256" key="3">
    <source>
        <dbReference type="ARBA" id="ARBA00022723"/>
    </source>
</evidence>
<feature type="domain" description="Metallo-beta-lactamase" evidence="6">
    <location>
        <begin position="44"/>
        <end position="244"/>
    </location>
</feature>
<dbReference type="Gene3D" id="3.60.15.10">
    <property type="entry name" value="Ribonuclease Z/Hydroxyacylglutathione hydrolase-like"/>
    <property type="match status" value="1"/>
</dbReference>
<dbReference type="Pfam" id="PF00753">
    <property type="entry name" value="Lactamase_B"/>
    <property type="match status" value="1"/>
</dbReference>
<name>A0ABT7VZW0_9BORD</name>
<dbReference type="SUPFAM" id="SSF56281">
    <property type="entry name" value="Metallo-hydrolase/oxidoreductase"/>
    <property type="match status" value="1"/>
</dbReference>
<dbReference type="Proteomes" id="UP001175604">
    <property type="component" value="Unassembled WGS sequence"/>
</dbReference>
<comment type="similarity">
    <text evidence="2">Belongs to the metallo-beta-lactamase superfamily.</text>
</comment>
<evidence type="ECO:0000256" key="5">
    <source>
        <dbReference type="ARBA" id="ARBA00022833"/>
    </source>
</evidence>
<evidence type="ECO:0000256" key="2">
    <source>
        <dbReference type="ARBA" id="ARBA00007749"/>
    </source>
</evidence>